<keyword evidence="3 5" id="KW-1133">Transmembrane helix</keyword>
<keyword evidence="4 5" id="KW-0472">Membrane</keyword>
<dbReference type="PANTHER" id="PTHR23508:SF10">
    <property type="entry name" value="CARBOXYLIC ACID TRANSPORTER PROTEIN HOMOLOG"/>
    <property type="match status" value="1"/>
</dbReference>
<feature type="transmembrane region" description="Helical" evidence="5">
    <location>
        <begin position="12"/>
        <end position="36"/>
    </location>
</feature>
<dbReference type="Gene3D" id="1.20.1250.20">
    <property type="entry name" value="MFS general substrate transporter like domains"/>
    <property type="match status" value="2"/>
</dbReference>
<dbReference type="Pfam" id="PF07690">
    <property type="entry name" value="MFS_1"/>
    <property type="match status" value="1"/>
</dbReference>
<feature type="transmembrane region" description="Helical" evidence="5">
    <location>
        <begin position="157"/>
        <end position="177"/>
    </location>
</feature>
<dbReference type="PROSITE" id="PS50850">
    <property type="entry name" value="MFS"/>
    <property type="match status" value="1"/>
</dbReference>
<dbReference type="EMBL" id="JACHFY010000016">
    <property type="protein sequence ID" value="MBB5254499.1"/>
    <property type="molecule type" value="Genomic_DNA"/>
</dbReference>
<dbReference type="InterPro" id="IPR020846">
    <property type="entry name" value="MFS_dom"/>
</dbReference>
<evidence type="ECO:0000256" key="1">
    <source>
        <dbReference type="ARBA" id="ARBA00004141"/>
    </source>
</evidence>
<evidence type="ECO:0000256" key="5">
    <source>
        <dbReference type="SAM" id="Phobius"/>
    </source>
</evidence>
<evidence type="ECO:0000256" key="2">
    <source>
        <dbReference type="ARBA" id="ARBA00022692"/>
    </source>
</evidence>
<dbReference type="SUPFAM" id="SSF103473">
    <property type="entry name" value="MFS general substrate transporter"/>
    <property type="match status" value="1"/>
</dbReference>
<evidence type="ECO:0000313" key="7">
    <source>
        <dbReference type="EMBL" id="MBB5254499.1"/>
    </source>
</evidence>
<evidence type="ECO:0000313" key="9">
    <source>
        <dbReference type="Proteomes" id="UP000427373"/>
    </source>
</evidence>
<accession>A0A650CFS0</accession>
<dbReference type="GO" id="GO:0005886">
    <property type="term" value="C:plasma membrane"/>
    <property type="evidence" value="ECO:0007669"/>
    <property type="project" value="TreeGrafter"/>
</dbReference>
<dbReference type="AlphaFoldDB" id="A0A650CFS0"/>
<dbReference type="Proteomes" id="UP000582213">
    <property type="component" value="Unassembled WGS sequence"/>
</dbReference>
<keyword evidence="2 5" id="KW-0812">Transmembrane</keyword>
<dbReference type="InterPro" id="IPR036259">
    <property type="entry name" value="MFS_trans_sf"/>
</dbReference>
<dbReference type="PANTHER" id="PTHR23508">
    <property type="entry name" value="CARBOXYLIC ACID TRANSPORTER PROTEIN HOMOLOG"/>
    <property type="match status" value="1"/>
</dbReference>
<feature type="transmembrane region" description="Helical" evidence="5">
    <location>
        <begin position="96"/>
        <end position="118"/>
    </location>
</feature>
<feature type="transmembrane region" description="Helical" evidence="5">
    <location>
        <begin position="282"/>
        <end position="301"/>
    </location>
</feature>
<evidence type="ECO:0000256" key="3">
    <source>
        <dbReference type="ARBA" id="ARBA00022989"/>
    </source>
</evidence>
<feature type="transmembrane region" description="Helical" evidence="5">
    <location>
        <begin position="226"/>
        <end position="246"/>
    </location>
</feature>
<dbReference type="EMBL" id="CP045484">
    <property type="protein sequence ID" value="QGR16700.1"/>
    <property type="molecule type" value="Genomic_DNA"/>
</dbReference>
<keyword evidence="9" id="KW-1185">Reference proteome</keyword>
<feature type="transmembrane region" description="Helical" evidence="5">
    <location>
        <begin position="198"/>
        <end position="220"/>
    </location>
</feature>
<dbReference type="OrthoDB" id="117970at2157"/>
<organism evidence="8 9">
    <name type="scientific">Sulfurisphaera ohwakuensis</name>
    <dbReference type="NCBI Taxonomy" id="69656"/>
    <lineage>
        <taxon>Archaea</taxon>
        <taxon>Thermoproteota</taxon>
        <taxon>Thermoprotei</taxon>
        <taxon>Sulfolobales</taxon>
        <taxon>Sulfolobaceae</taxon>
        <taxon>Sulfurisphaera</taxon>
    </lineage>
</organism>
<reference evidence="8 9" key="1">
    <citation type="submission" date="2019-10" db="EMBL/GenBank/DDBJ databases">
        <title>Genome Sequences from Six Type Strain Members of the Archaeal Family Sulfolobaceae: Acidianus ambivalens, Acidianus infernus, Metallosphaera prunae, Stygiolobus azoricus, Sulfolobus metallicus, and Sulfurisphaera ohwakuensis.</title>
        <authorList>
            <person name="Counts J.A."/>
            <person name="Kelly R.M."/>
        </authorList>
    </citation>
    <scope>NUCLEOTIDE SEQUENCE [LARGE SCALE GENOMIC DNA]</scope>
    <source>
        <strain evidence="8 9">TA-1</strain>
    </source>
</reference>
<dbReference type="KEGG" id="soh:D1869_05495"/>
<feature type="transmembrane region" description="Helical" evidence="5">
    <location>
        <begin position="42"/>
        <end position="60"/>
    </location>
</feature>
<evidence type="ECO:0000256" key="4">
    <source>
        <dbReference type="ARBA" id="ARBA00023136"/>
    </source>
</evidence>
<protein>
    <submittedName>
        <fullName evidence="7">MFS family permease</fullName>
    </submittedName>
    <submittedName>
        <fullName evidence="8">MFS transporter</fullName>
    </submittedName>
</protein>
<gene>
    <name evidence="8" type="ORF">D1869_05495</name>
    <name evidence="7" type="ORF">HNQ62_002273</name>
</gene>
<feature type="transmembrane region" description="Helical" evidence="5">
    <location>
        <begin position="313"/>
        <end position="333"/>
    </location>
</feature>
<proteinExistence type="predicted"/>
<feature type="transmembrane region" description="Helical" evidence="5">
    <location>
        <begin position="339"/>
        <end position="359"/>
    </location>
</feature>
<dbReference type="GeneID" id="42800679"/>
<evidence type="ECO:0000313" key="10">
    <source>
        <dbReference type="Proteomes" id="UP000582213"/>
    </source>
</evidence>
<dbReference type="Proteomes" id="UP000427373">
    <property type="component" value="Chromosome"/>
</dbReference>
<dbReference type="GO" id="GO:0046943">
    <property type="term" value="F:carboxylic acid transmembrane transporter activity"/>
    <property type="evidence" value="ECO:0007669"/>
    <property type="project" value="TreeGrafter"/>
</dbReference>
<comment type="subcellular location">
    <subcellularLocation>
        <location evidence="1">Membrane</location>
        <topology evidence="1">Multi-pass membrane protein</topology>
    </subcellularLocation>
</comment>
<dbReference type="RefSeq" id="WP_156014256.1">
    <property type="nucleotide sequence ID" value="NZ_CP045484.1"/>
</dbReference>
<feature type="transmembrane region" description="Helical" evidence="5">
    <location>
        <begin position="130"/>
        <end position="151"/>
    </location>
</feature>
<evidence type="ECO:0000313" key="8">
    <source>
        <dbReference type="EMBL" id="QGR16700.1"/>
    </source>
</evidence>
<feature type="transmembrane region" description="Helical" evidence="5">
    <location>
        <begin position="258"/>
        <end position="276"/>
    </location>
</feature>
<evidence type="ECO:0000259" key="6">
    <source>
        <dbReference type="PROSITE" id="PS50850"/>
    </source>
</evidence>
<feature type="domain" description="Major facilitator superfamily (MFS) profile" evidence="6">
    <location>
        <begin position="6"/>
        <end position="364"/>
    </location>
</feature>
<dbReference type="InterPro" id="IPR011701">
    <property type="entry name" value="MFS"/>
</dbReference>
<reference evidence="7 10" key="2">
    <citation type="submission" date="2020-08" db="EMBL/GenBank/DDBJ databases">
        <title>Genomic Encyclopedia of Type Strains, Phase IV (KMG-IV): sequencing the most valuable type-strain genomes for metagenomic binning, comparative biology and taxonomic classification.</title>
        <authorList>
            <person name="Goeker M."/>
        </authorList>
    </citation>
    <scope>NUCLEOTIDE SEQUENCE [LARGE SCALE GENOMIC DNA]</scope>
    <source>
        <strain evidence="7 10">DSM 12421</strain>
    </source>
</reference>
<feature type="transmembrane region" description="Helical" evidence="5">
    <location>
        <begin position="72"/>
        <end position="90"/>
    </location>
</feature>
<name>A0A650CFS0_SULOH</name>
<sequence length="364" mass="39725">MSKFLSSISVLIPFLLSAYVMYTISFVIVPLAHYLSTSVPNVVFAITLSWIGGGIGGFVFGRLSDLIGRKKALIISFFLFSIPAILLYFVNNLLELYILWFIIGFGVNGENGISYVIVAELRLTNLRGFLGGMMQGFYALGALLGAITATFMGDRFLLIFLIAGIISLLSFIFYPFIPEEKVKYESRSRLTDIFSQKMIGLTTISSIASLTSFLYIISAFELLPTILQNNVLVAIGDIIAVLSFSLSGYISDIKGRKFSAVIFGILAVISSALFLLSNILALTIYFSSAFFAFFGVWLSELYPPQVRGTGSNFALLIGRIIGGGFGTFIVTLLPFPLKISLGIVLIIASIISVISMNLLRPITN</sequence>